<proteinExistence type="predicted"/>
<dbReference type="EMBL" id="LR031358">
    <property type="protein sequence ID" value="VDB97924.1"/>
    <property type="molecule type" value="Genomic_DNA"/>
</dbReference>
<accession>A0AAQ2URL6</accession>
<evidence type="ECO:0000313" key="1">
    <source>
        <dbReference type="EMBL" id="VDB97924.1"/>
    </source>
</evidence>
<gene>
    <name evidence="1" type="ORF">OENI_0816</name>
</gene>
<dbReference type="AlphaFoldDB" id="A0AAQ2URL6"/>
<evidence type="ECO:0000313" key="2">
    <source>
        <dbReference type="Proteomes" id="UP000294726"/>
    </source>
</evidence>
<name>A0AAQ2URL6_OENOE</name>
<sequence length="107" mass="12319">MNKVVACKLYSFINQLTFLLNTLASLTKLDNFGKTFPCCQLMIMFVGNPDLFAISLIDRFDWPIAKHNLLAKYSALFESSIYPLRSYLYTPGLTGYNYSFLVRLLKK</sequence>
<organism evidence="1 2">
    <name type="scientific">Oenococcus oeni</name>
    <name type="common">Leuconostoc oenos</name>
    <dbReference type="NCBI Taxonomy" id="1247"/>
    <lineage>
        <taxon>Bacteria</taxon>
        <taxon>Bacillati</taxon>
        <taxon>Bacillota</taxon>
        <taxon>Bacilli</taxon>
        <taxon>Lactobacillales</taxon>
        <taxon>Lactobacillaceae</taxon>
        <taxon>Oenococcus</taxon>
    </lineage>
</organism>
<reference evidence="1 2" key="1">
    <citation type="submission" date="2018-08" db="EMBL/GenBank/DDBJ databases">
        <authorList>
            <person name="Lorentzen P. G. S. M."/>
        </authorList>
    </citation>
    <scope>NUCLEOTIDE SEQUENCE [LARGE SCALE GENOMIC DNA]</scope>
    <source>
        <strain evidence="1 2">CRBO_1381</strain>
    </source>
</reference>
<protein>
    <submittedName>
        <fullName evidence="1">Uncharacterized protein</fullName>
    </submittedName>
</protein>
<dbReference type="Proteomes" id="UP000294726">
    <property type="component" value="Chromosome"/>
</dbReference>